<dbReference type="PANTHER" id="PTHR43319">
    <property type="entry name" value="BETA-LACTAMASE-RELATED"/>
    <property type="match status" value="1"/>
</dbReference>
<dbReference type="EC" id="3.1.1.103" evidence="2"/>
<sequence length="448" mass="48771">MNRTDFDRRSLLTATAVLGAAALFPKTLRAADAVSKRYETMDGITGLVEKGWEPVADIIRANLKNGKEVGTSCCVYLDGHPVVDIWGGLADSKTGRKWERETVTVLASTTKGAVAICAHLLVQRGKLDLEAPVAKYWPEFGQAGKETIPVRYLLAHQAGLPLIDTPVTFEETAKWGPMIHAFEVQKPLWEPGTEHLYHAESFGYLVGELVRRVSGKTIGKFFHEEIAVPLGLTAWIGMPEEYEPLYSQREWTIPSKSPEVMVAEFSKAMGFDPAVAAALMQGLYAPDSAFMRAGQVGAVTPEIFLSRAYRAGEFPASNMVANARSLARMYAATVSDVDGIRILRADTVAKATEVQTDRSRMHGVPEELQPYTKKLFNMSLGFWRPTLPVNPMLGPNSFGHPGSGGSLGAADPESRVAFGYVPNYAEIGLLDPRASELTAAVRKCLGKA</sequence>
<dbReference type="InterPro" id="IPR012338">
    <property type="entry name" value="Beta-lactam/transpept-like"/>
</dbReference>
<dbReference type="EMBL" id="JAVUPU010000003">
    <property type="protein sequence ID" value="MDT9598730.1"/>
    <property type="molecule type" value="Genomic_DNA"/>
</dbReference>
<reference evidence="2 3" key="1">
    <citation type="submission" date="2023-05" db="EMBL/GenBank/DDBJ databases">
        <authorList>
            <person name="Guo Y."/>
        </authorList>
    </citation>
    <scope>NUCLEOTIDE SEQUENCE [LARGE SCALE GENOMIC DNA]</scope>
    <source>
        <strain evidence="2 3">GR2756</strain>
    </source>
</reference>
<dbReference type="Pfam" id="PF00144">
    <property type="entry name" value="Beta-lactamase"/>
    <property type="match status" value="1"/>
</dbReference>
<dbReference type="RefSeq" id="WP_315725028.1">
    <property type="nucleotide sequence ID" value="NZ_JAVUPU010000003.1"/>
</dbReference>
<evidence type="ECO:0000313" key="2">
    <source>
        <dbReference type="EMBL" id="MDT9598730.1"/>
    </source>
</evidence>
<name>A0ABU3Q5P2_9SPHN</name>
<evidence type="ECO:0000313" key="3">
    <source>
        <dbReference type="Proteomes" id="UP001259572"/>
    </source>
</evidence>
<protein>
    <submittedName>
        <fullName evidence="2">Serine hydrolase domain-containing protein</fullName>
        <ecNumber evidence="2">3.1.1.103</ecNumber>
    </submittedName>
</protein>
<dbReference type="SUPFAM" id="SSF56601">
    <property type="entry name" value="beta-lactamase/transpeptidase-like"/>
    <property type="match status" value="1"/>
</dbReference>
<dbReference type="PROSITE" id="PS51318">
    <property type="entry name" value="TAT"/>
    <property type="match status" value="1"/>
</dbReference>
<dbReference type="InterPro" id="IPR052907">
    <property type="entry name" value="Beta-lactamase/esterase"/>
</dbReference>
<feature type="domain" description="Beta-lactamase-related" evidence="1">
    <location>
        <begin position="56"/>
        <end position="425"/>
    </location>
</feature>
<comment type="caution">
    <text evidence="2">The sequence shown here is derived from an EMBL/GenBank/DDBJ whole genome shotgun (WGS) entry which is preliminary data.</text>
</comment>
<proteinExistence type="predicted"/>
<dbReference type="InterPro" id="IPR006311">
    <property type="entry name" value="TAT_signal"/>
</dbReference>
<gene>
    <name evidence="2" type="ORF">RQX22_07205</name>
</gene>
<evidence type="ECO:0000259" key="1">
    <source>
        <dbReference type="Pfam" id="PF00144"/>
    </source>
</evidence>
<accession>A0ABU3Q5P2</accession>
<organism evidence="2 3">
    <name type="scientific">Sphingosinicella rhizophila</name>
    <dbReference type="NCBI Taxonomy" id="3050082"/>
    <lineage>
        <taxon>Bacteria</taxon>
        <taxon>Pseudomonadati</taxon>
        <taxon>Pseudomonadota</taxon>
        <taxon>Alphaproteobacteria</taxon>
        <taxon>Sphingomonadales</taxon>
        <taxon>Sphingosinicellaceae</taxon>
        <taxon>Sphingosinicella</taxon>
    </lineage>
</organism>
<dbReference type="GO" id="GO:0016787">
    <property type="term" value="F:hydrolase activity"/>
    <property type="evidence" value="ECO:0007669"/>
    <property type="project" value="UniProtKB-KW"/>
</dbReference>
<keyword evidence="2" id="KW-0378">Hydrolase</keyword>
<dbReference type="Proteomes" id="UP001259572">
    <property type="component" value="Unassembled WGS sequence"/>
</dbReference>
<dbReference type="InterPro" id="IPR001466">
    <property type="entry name" value="Beta-lactam-related"/>
</dbReference>
<dbReference type="Gene3D" id="3.40.710.10">
    <property type="entry name" value="DD-peptidase/beta-lactamase superfamily"/>
    <property type="match status" value="1"/>
</dbReference>
<keyword evidence="3" id="KW-1185">Reference proteome</keyword>
<dbReference type="PANTHER" id="PTHR43319:SF3">
    <property type="entry name" value="BETA-LACTAMASE-RELATED DOMAIN-CONTAINING PROTEIN"/>
    <property type="match status" value="1"/>
</dbReference>